<accession>A0A2P5B9A3</accession>
<organism evidence="2 3">
    <name type="scientific">Trema orientale</name>
    <name type="common">Charcoal tree</name>
    <name type="synonym">Celtis orientalis</name>
    <dbReference type="NCBI Taxonomy" id="63057"/>
    <lineage>
        <taxon>Eukaryota</taxon>
        <taxon>Viridiplantae</taxon>
        <taxon>Streptophyta</taxon>
        <taxon>Embryophyta</taxon>
        <taxon>Tracheophyta</taxon>
        <taxon>Spermatophyta</taxon>
        <taxon>Magnoliopsida</taxon>
        <taxon>eudicotyledons</taxon>
        <taxon>Gunneridae</taxon>
        <taxon>Pentapetalae</taxon>
        <taxon>rosids</taxon>
        <taxon>fabids</taxon>
        <taxon>Rosales</taxon>
        <taxon>Cannabaceae</taxon>
        <taxon>Trema</taxon>
    </lineage>
</organism>
<sequence length="65" mass="7426">MGGGRGKKCCKQTWVKKLEDERKGREREREIIIFLSIIYFSVKVTGPMTCDNMRSESTGYFAATS</sequence>
<reference evidence="3" key="1">
    <citation type="submission" date="2016-06" db="EMBL/GenBank/DDBJ databases">
        <title>Parallel loss of symbiosis genes in relatives of nitrogen-fixing non-legume Parasponia.</title>
        <authorList>
            <person name="Van Velzen R."/>
            <person name="Holmer R."/>
            <person name="Bu F."/>
            <person name="Rutten L."/>
            <person name="Van Zeijl A."/>
            <person name="Liu W."/>
            <person name="Santuari L."/>
            <person name="Cao Q."/>
            <person name="Sharma T."/>
            <person name="Shen D."/>
            <person name="Roswanjaya Y."/>
            <person name="Wardhani T."/>
            <person name="Kalhor M.S."/>
            <person name="Jansen J."/>
            <person name="Van den Hoogen J."/>
            <person name="Gungor B."/>
            <person name="Hartog M."/>
            <person name="Hontelez J."/>
            <person name="Verver J."/>
            <person name="Yang W.-C."/>
            <person name="Schijlen E."/>
            <person name="Repin R."/>
            <person name="Schilthuizen M."/>
            <person name="Schranz E."/>
            <person name="Heidstra R."/>
            <person name="Miyata K."/>
            <person name="Fedorova E."/>
            <person name="Kohlen W."/>
            <person name="Bisseling T."/>
            <person name="Smit S."/>
            <person name="Geurts R."/>
        </authorList>
    </citation>
    <scope>NUCLEOTIDE SEQUENCE [LARGE SCALE GENOMIC DNA]</scope>
    <source>
        <strain evidence="3">cv. RG33-2</strain>
    </source>
</reference>
<comment type="caution">
    <text evidence="2">The sequence shown here is derived from an EMBL/GenBank/DDBJ whole genome shotgun (WGS) entry which is preliminary data.</text>
</comment>
<keyword evidence="1" id="KW-0812">Transmembrane</keyword>
<keyword evidence="1" id="KW-1133">Transmembrane helix</keyword>
<evidence type="ECO:0008006" key="4">
    <source>
        <dbReference type="Google" id="ProtNLM"/>
    </source>
</evidence>
<dbReference type="InParanoid" id="A0A2P5B9A3"/>
<name>A0A2P5B9A3_TREOI</name>
<evidence type="ECO:0000256" key="1">
    <source>
        <dbReference type="SAM" id="Phobius"/>
    </source>
</evidence>
<feature type="transmembrane region" description="Helical" evidence="1">
    <location>
        <begin position="31"/>
        <end position="48"/>
    </location>
</feature>
<dbReference type="Proteomes" id="UP000237000">
    <property type="component" value="Unassembled WGS sequence"/>
</dbReference>
<protein>
    <recommendedName>
        <fullName evidence="4">Transmembrane protein</fullName>
    </recommendedName>
</protein>
<keyword evidence="1" id="KW-0472">Membrane</keyword>
<evidence type="ECO:0000313" key="3">
    <source>
        <dbReference type="Proteomes" id="UP000237000"/>
    </source>
</evidence>
<keyword evidence="3" id="KW-1185">Reference proteome</keyword>
<proteinExistence type="predicted"/>
<evidence type="ECO:0000313" key="2">
    <source>
        <dbReference type="EMBL" id="PON45368.1"/>
    </source>
</evidence>
<dbReference type="AlphaFoldDB" id="A0A2P5B9A3"/>
<gene>
    <name evidence="2" type="ORF">TorRG33x02_329020</name>
</gene>
<dbReference type="EMBL" id="JXTC01000575">
    <property type="protein sequence ID" value="PON45368.1"/>
    <property type="molecule type" value="Genomic_DNA"/>
</dbReference>